<keyword evidence="3" id="KW-0833">Ubl conjugation pathway</keyword>
<dbReference type="SUPFAM" id="SSF49599">
    <property type="entry name" value="TRAF domain-like"/>
    <property type="match status" value="1"/>
</dbReference>
<evidence type="ECO:0000256" key="4">
    <source>
        <dbReference type="ARBA" id="ARBA00022833"/>
    </source>
</evidence>
<dbReference type="PROSITE" id="PS50181">
    <property type="entry name" value="FBOX"/>
    <property type="match status" value="1"/>
</dbReference>
<feature type="domain" description="F-box" evidence="7">
    <location>
        <begin position="495"/>
        <end position="549"/>
    </location>
</feature>
<dbReference type="InterPro" id="IPR043013">
    <property type="entry name" value="Znf_TRAF_N"/>
</dbReference>
<name>A0A6J8F3R7_MYTCO</name>
<evidence type="ECO:0000259" key="7">
    <source>
        <dbReference type="PROSITE" id="PS50181"/>
    </source>
</evidence>
<gene>
    <name evidence="8" type="ORF">MCOR_57907</name>
</gene>
<dbReference type="Pfam" id="PF15965">
    <property type="entry name" value="zf-TRAF_2"/>
    <property type="match status" value="2"/>
</dbReference>
<keyword evidence="1 5" id="KW-0479">Metal-binding</keyword>
<accession>A0A6J8F3R7</accession>
<dbReference type="Proteomes" id="UP000507470">
    <property type="component" value="Unassembled WGS sequence"/>
</dbReference>
<evidence type="ECO:0000256" key="2">
    <source>
        <dbReference type="ARBA" id="ARBA00022771"/>
    </source>
</evidence>
<dbReference type="OrthoDB" id="5918172at2759"/>
<dbReference type="PROSITE" id="PS50145">
    <property type="entry name" value="ZF_TRAF"/>
    <property type="match status" value="1"/>
</dbReference>
<evidence type="ECO:0008006" key="10">
    <source>
        <dbReference type="Google" id="ProtNLM"/>
    </source>
</evidence>
<dbReference type="Gene3D" id="3.30.40.10">
    <property type="entry name" value="Zinc/RING finger domain, C3HC4 (zinc finger)"/>
    <property type="match status" value="2"/>
</dbReference>
<dbReference type="InterPro" id="IPR001293">
    <property type="entry name" value="Znf_TRAF"/>
</dbReference>
<dbReference type="PANTHER" id="PTHR15933:SF20">
    <property type="entry name" value="F-BOX DOMAIN-CONTAINING PROTEIN"/>
    <property type="match status" value="1"/>
</dbReference>
<feature type="domain" description="TRAF-type" evidence="6">
    <location>
        <begin position="332"/>
        <end position="395"/>
    </location>
</feature>
<evidence type="ECO:0000313" key="9">
    <source>
        <dbReference type="Proteomes" id="UP000507470"/>
    </source>
</evidence>
<keyword evidence="9" id="KW-1185">Reference proteome</keyword>
<dbReference type="Gene3D" id="3.30.40.150">
    <property type="entry name" value="TRAF-like zinc-finger, N-terminal subdomain"/>
    <property type="match status" value="1"/>
</dbReference>
<dbReference type="InterPro" id="IPR013083">
    <property type="entry name" value="Znf_RING/FYVE/PHD"/>
</dbReference>
<protein>
    <recommendedName>
        <fullName evidence="10">F-box only protein 30</fullName>
    </recommendedName>
</protein>
<evidence type="ECO:0000259" key="6">
    <source>
        <dbReference type="PROSITE" id="PS50145"/>
    </source>
</evidence>
<evidence type="ECO:0000256" key="3">
    <source>
        <dbReference type="ARBA" id="ARBA00022786"/>
    </source>
</evidence>
<dbReference type="PANTHER" id="PTHR15933">
    <property type="entry name" value="PROTEIN CBG16327"/>
    <property type="match status" value="1"/>
</dbReference>
<evidence type="ECO:0000256" key="1">
    <source>
        <dbReference type="ARBA" id="ARBA00022723"/>
    </source>
</evidence>
<evidence type="ECO:0000313" key="8">
    <source>
        <dbReference type="EMBL" id="CAC5426171.1"/>
    </source>
</evidence>
<keyword evidence="4 5" id="KW-0862">Zinc</keyword>
<sequence length="610" mass="69843">MVSVMEFHSPCLLINERRIYFRSDLELGRACLSYNLNSRSRAMQQERFSSIHDHCVQCFSWKCDVRPDYVTSCELVECGQGCCITFHACKQKSHSFVCEANIVPCINKENGCHSEVKKSNMAAHLLICPANVIDCMTAIPETVNMCHKPVKRGEFSWHSRNIHAEISTGILTLKCPLADAGCDFSCQKLSPLVPTGHVIQSELLNTRGLIIGSDACSLPEQRGEQSRTLDYPTTPCYQNDVDSTDVVYNKGIVEPVWEKISNRGKHWDFFKWKWSFSSACTPIRKWKYHLSTPVSEHLKVCPFYPERIIKDEIIPCENECGFTMYRQQMVEHKKRCQREMVNCLNKDGGCEAVVLRSKMAAHLRRCPANIVQCNSPNVRPEMNGICQQVFRREELAGHQQFSHLDICEPTKQYCPLAYQGCKFTIDKKTPQVPNGEIIFCKDTNSFNISRKDRVQFIDDKENSNTEGEEASLYHGTTSGYMAQMVASNQLEDAHQESLLSLPFTLLYLILSNLDSLSVYNLSITCRYLREACEDMLLVKGMVESVWQKSDDGWEISKGFKWYYSTACTPVKQWKQHLSSPITEHLKECSYYGHENVNTEKVKVMFDIVKE</sequence>
<feature type="zinc finger region" description="TRAF-type" evidence="5">
    <location>
        <begin position="332"/>
        <end position="395"/>
    </location>
</feature>
<dbReference type="InterPro" id="IPR036047">
    <property type="entry name" value="F-box-like_dom_sf"/>
</dbReference>
<dbReference type="AlphaFoldDB" id="A0A6J8F3R7"/>
<evidence type="ECO:0000256" key="5">
    <source>
        <dbReference type="PROSITE-ProRule" id="PRU00207"/>
    </source>
</evidence>
<proteinExistence type="predicted"/>
<dbReference type="Gene3D" id="1.20.1280.50">
    <property type="match status" value="1"/>
</dbReference>
<keyword evidence="2 5" id="KW-0863">Zinc-finger</keyword>
<reference evidence="8 9" key="1">
    <citation type="submission" date="2020-06" db="EMBL/GenBank/DDBJ databases">
        <authorList>
            <person name="Li R."/>
            <person name="Bekaert M."/>
        </authorList>
    </citation>
    <scope>NUCLEOTIDE SEQUENCE [LARGE SCALE GENOMIC DNA]</scope>
    <source>
        <strain evidence="9">wild</strain>
    </source>
</reference>
<organism evidence="8 9">
    <name type="scientific">Mytilus coruscus</name>
    <name type="common">Sea mussel</name>
    <dbReference type="NCBI Taxonomy" id="42192"/>
    <lineage>
        <taxon>Eukaryota</taxon>
        <taxon>Metazoa</taxon>
        <taxon>Spiralia</taxon>
        <taxon>Lophotrochozoa</taxon>
        <taxon>Mollusca</taxon>
        <taxon>Bivalvia</taxon>
        <taxon>Autobranchia</taxon>
        <taxon>Pteriomorphia</taxon>
        <taxon>Mytilida</taxon>
        <taxon>Mytiloidea</taxon>
        <taxon>Mytilidae</taxon>
        <taxon>Mytilinae</taxon>
        <taxon>Mytilus</taxon>
    </lineage>
</organism>
<dbReference type="Pfam" id="PF15966">
    <property type="entry name" value="F-box_4"/>
    <property type="match status" value="1"/>
</dbReference>
<dbReference type="InterPro" id="IPR001810">
    <property type="entry name" value="F-box_dom"/>
</dbReference>
<dbReference type="EMBL" id="CACVKT020010403">
    <property type="protein sequence ID" value="CAC5426171.1"/>
    <property type="molecule type" value="Genomic_DNA"/>
</dbReference>
<dbReference type="SUPFAM" id="SSF81383">
    <property type="entry name" value="F-box domain"/>
    <property type="match status" value="1"/>
</dbReference>
<dbReference type="GO" id="GO:0061630">
    <property type="term" value="F:ubiquitin protein ligase activity"/>
    <property type="evidence" value="ECO:0007669"/>
    <property type="project" value="InterPro"/>
</dbReference>
<dbReference type="InterPro" id="IPR031890">
    <property type="entry name" value="Fbxo30/Fbxo40"/>
</dbReference>
<dbReference type="GO" id="GO:0008270">
    <property type="term" value="F:zinc ion binding"/>
    <property type="evidence" value="ECO:0007669"/>
    <property type="project" value="UniProtKB-KW"/>
</dbReference>